<gene>
    <name evidence="1" type="ORF">RN001_000157</name>
</gene>
<comment type="caution">
    <text evidence="1">The sequence shown here is derived from an EMBL/GenBank/DDBJ whole genome shotgun (WGS) entry which is preliminary data.</text>
</comment>
<dbReference type="AlphaFoldDB" id="A0AAN7PJP0"/>
<dbReference type="EMBL" id="JARPUR010000001">
    <property type="protein sequence ID" value="KAK4883886.1"/>
    <property type="molecule type" value="Genomic_DNA"/>
</dbReference>
<reference evidence="2" key="1">
    <citation type="submission" date="2023-01" db="EMBL/GenBank/DDBJ databases">
        <title>Key to firefly adult light organ development and bioluminescence: homeobox transcription factors regulate luciferase expression and transportation to peroxisome.</title>
        <authorList>
            <person name="Fu X."/>
        </authorList>
    </citation>
    <scope>NUCLEOTIDE SEQUENCE [LARGE SCALE GENOMIC DNA]</scope>
</reference>
<evidence type="ECO:0008006" key="3">
    <source>
        <dbReference type="Google" id="ProtNLM"/>
    </source>
</evidence>
<evidence type="ECO:0000313" key="2">
    <source>
        <dbReference type="Proteomes" id="UP001353858"/>
    </source>
</evidence>
<protein>
    <recommendedName>
        <fullName evidence="3">DUF4817 domain-containing protein</fullName>
    </recommendedName>
</protein>
<proteinExistence type="predicted"/>
<accession>A0AAN7PJP0</accession>
<keyword evidence="2" id="KW-1185">Reference proteome</keyword>
<name>A0AAN7PJP0_9COLE</name>
<sequence>MVRLTEMHKITILQMIGYGDNTRTQQEVVRLFHVKFPDLPPISQGTISKIEKQFREFGHVTNNEKPAQFKGESLENPEVLIDALQKHFENNEIANPTAQLVTSKFYINA</sequence>
<dbReference type="Proteomes" id="UP001353858">
    <property type="component" value="Unassembled WGS sequence"/>
</dbReference>
<organism evidence="1 2">
    <name type="scientific">Aquatica leii</name>
    <dbReference type="NCBI Taxonomy" id="1421715"/>
    <lineage>
        <taxon>Eukaryota</taxon>
        <taxon>Metazoa</taxon>
        <taxon>Ecdysozoa</taxon>
        <taxon>Arthropoda</taxon>
        <taxon>Hexapoda</taxon>
        <taxon>Insecta</taxon>
        <taxon>Pterygota</taxon>
        <taxon>Neoptera</taxon>
        <taxon>Endopterygota</taxon>
        <taxon>Coleoptera</taxon>
        <taxon>Polyphaga</taxon>
        <taxon>Elateriformia</taxon>
        <taxon>Elateroidea</taxon>
        <taxon>Lampyridae</taxon>
        <taxon>Luciolinae</taxon>
        <taxon>Aquatica</taxon>
    </lineage>
</organism>
<evidence type="ECO:0000313" key="1">
    <source>
        <dbReference type="EMBL" id="KAK4883886.1"/>
    </source>
</evidence>